<feature type="transmembrane region" description="Helical" evidence="7">
    <location>
        <begin position="256"/>
        <end position="276"/>
    </location>
</feature>
<evidence type="ECO:0008006" key="10">
    <source>
        <dbReference type="Google" id="ProtNLM"/>
    </source>
</evidence>
<feature type="transmembrane region" description="Helical" evidence="7">
    <location>
        <begin position="67"/>
        <end position="90"/>
    </location>
</feature>
<feature type="transmembrane region" description="Helical" evidence="7">
    <location>
        <begin position="201"/>
        <end position="219"/>
    </location>
</feature>
<dbReference type="Proteomes" id="UP000305654">
    <property type="component" value="Unassembled WGS sequence"/>
</dbReference>
<feature type="transmembrane region" description="Helical" evidence="7">
    <location>
        <begin position="409"/>
        <end position="428"/>
    </location>
</feature>
<gene>
    <name evidence="8" type="ORF">FE263_18150</name>
</gene>
<protein>
    <recommendedName>
        <fullName evidence="10">Polysaccharide biosynthesis protein</fullName>
    </recommendedName>
</protein>
<comment type="caution">
    <text evidence="8">The sequence shown here is derived from an EMBL/GenBank/DDBJ whole genome shotgun (WGS) entry which is preliminary data.</text>
</comment>
<feature type="transmembrane region" description="Helical" evidence="7">
    <location>
        <begin position="142"/>
        <end position="164"/>
    </location>
</feature>
<evidence type="ECO:0000256" key="1">
    <source>
        <dbReference type="ARBA" id="ARBA00004651"/>
    </source>
</evidence>
<feature type="transmembrane region" description="Helical" evidence="7">
    <location>
        <begin position="231"/>
        <end position="250"/>
    </location>
</feature>
<keyword evidence="5 7" id="KW-1133">Transmembrane helix</keyword>
<dbReference type="PANTHER" id="PTHR30250">
    <property type="entry name" value="PST FAMILY PREDICTED COLANIC ACID TRANSPORTER"/>
    <property type="match status" value="1"/>
</dbReference>
<accession>A0A5R9JA61</accession>
<evidence type="ECO:0000256" key="7">
    <source>
        <dbReference type="SAM" id="Phobius"/>
    </source>
</evidence>
<evidence type="ECO:0000256" key="6">
    <source>
        <dbReference type="ARBA" id="ARBA00023136"/>
    </source>
</evidence>
<keyword evidence="6 7" id="KW-0472">Membrane</keyword>
<dbReference type="AlphaFoldDB" id="A0A5R9JA61"/>
<keyword evidence="3" id="KW-1003">Cell membrane</keyword>
<feature type="transmembrane region" description="Helical" evidence="7">
    <location>
        <begin position="111"/>
        <end position="130"/>
    </location>
</feature>
<evidence type="ECO:0000313" key="9">
    <source>
        <dbReference type="Proteomes" id="UP000305654"/>
    </source>
</evidence>
<evidence type="ECO:0000256" key="5">
    <source>
        <dbReference type="ARBA" id="ARBA00022989"/>
    </source>
</evidence>
<keyword evidence="9" id="KW-1185">Reference proteome</keyword>
<evidence type="ECO:0000256" key="2">
    <source>
        <dbReference type="ARBA" id="ARBA00007430"/>
    </source>
</evidence>
<evidence type="ECO:0000256" key="3">
    <source>
        <dbReference type="ARBA" id="ARBA00022475"/>
    </source>
</evidence>
<keyword evidence="4 7" id="KW-0812">Transmembrane</keyword>
<feature type="transmembrane region" description="Helical" evidence="7">
    <location>
        <begin position="38"/>
        <end position="61"/>
    </location>
</feature>
<comment type="similarity">
    <text evidence="2">Belongs to the polysaccharide synthase family.</text>
</comment>
<evidence type="ECO:0000256" key="4">
    <source>
        <dbReference type="ARBA" id="ARBA00022692"/>
    </source>
</evidence>
<dbReference type="PANTHER" id="PTHR30250:SF10">
    <property type="entry name" value="LIPOPOLYSACCHARIDE BIOSYNTHESIS PROTEIN WZXC"/>
    <property type="match status" value="1"/>
</dbReference>
<reference evidence="8 9" key="1">
    <citation type="submission" date="2019-05" db="EMBL/GenBank/DDBJ databases">
        <authorList>
            <person name="Pankratov T."/>
            <person name="Grouzdev D."/>
        </authorList>
    </citation>
    <scope>NUCLEOTIDE SEQUENCE [LARGE SCALE GENOMIC DNA]</scope>
    <source>
        <strain evidence="8 9">KEBCLARHB70R</strain>
    </source>
</reference>
<dbReference type="InterPro" id="IPR050833">
    <property type="entry name" value="Poly_Biosynth_Transport"/>
</dbReference>
<sequence length="513" mass="54290">MRLASPTKASLTRAHTVPFPMRLITRCQMNIRVPGPHASIWVVAESMASAVFSLISLLMIGRVIGPAAAGLGVIPISAFILLEVLTAALFPDALVQRRHLTRRHTDSAVTAAVVLGALCGLMMAAGAALLDFGELDRGAVPLWLALAPLLPLAAFSGTISGLLLREQRFRMLSMRLLIGQPMALGFGLLTAKAGLGAWAMVAVQVVSVLITFVLMLSAVRGRFAPYFDWPALADLLPVALPTVTGVFVMLGKYRFFLLALGFLVTPVVLALSNFAFRLLDAALALVWQCVAKIGISRLCALQDDRNALAEAYGDLTELQAILGFAICGGVAVTSHDLVAVLMGPSWAASSTAIGVAAVASTLNFVAGDYTSLFVAVGKAKRNFYVAVCSVVVPLLALLILMPTTPATAAIAWCAQAIVLPPILTIVVLRELDRPLLWLLRKLFPGAIGCAAMIASVMTMQRTVFMEPVARLSGSVILGAVVFILVTWIAIGRRSPRALAVGLLHPRSGTLFVT</sequence>
<dbReference type="EMBL" id="VCDI01000008">
    <property type="protein sequence ID" value="TLU71098.1"/>
    <property type="molecule type" value="Genomic_DNA"/>
</dbReference>
<dbReference type="GO" id="GO:0005886">
    <property type="term" value="C:plasma membrane"/>
    <property type="evidence" value="ECO:0007669"/>
    <property type="project" value="UniProtKB-SubCell"/>
</dbReference>
<dbReference type="Pfam" id="PF13440">
    <property type="entry name" value="Polysacc_synt_3"/>
    <property type="match status" value="1"/>
</dbReference>
<feature type="transmembrane region" description="Helical" evidence="7">
    <location>
        <begin position="471"/>
        <end position="490"/>
    </location>
</feature>
<organism evidence="8 9">
    <name type="scientific">Lichenicoccus roseus</name>
    <dbReference type="NCBI Taxonomy" id="2683649"/>
    <lineage>
        <taxon>Bacteria</taxon>
        <taxon>Pseudomonadati</taxon>
        <taxon>Pseudomonadota</taxon>
        <taxon>Alphaproteobacteria</taxon>
        <taxon>Acetobacterales</taxon>
        <taxon>Acetobacteraceae</taxon>
        <taxon>Lichenicoccus</taxon>
    </lineage>
</organism>
<feature type="transmembrane region" description="Helical" evidence="7">
    <location>
        <begin position="353"/>
        <end position="376"/>
    </location>
</feature>
<proteinExistence type="inferred from homology"/>
<feature type="transmembrane region" description="Helical" evidence="7">
    <location>
        <begin position="383"/>
        <end position="403"/>
    </location>
</feature>
<feature type="transmembrane region" description="Helical" evidence="7">
    <location>
        <begin position="435"/>
        <end position="459"/>
    </location>
</feature>
<name>A0A5R9JA61_9PROT</name>
<feature type="transmembrane region" description="Helical" evidence="7">
    <location>
        <begin position="320"/>
        <end position="341"/>
    </location>
</feature>
<comment type="subcellular location">
    <subcellularLocation>
        <location evidence="1">Cell membrane</location>
        <topology evidence="1">Multi-pass membrane protein</topology>
    </subcellularLocation>
</comment>
<dbReference type="OrthoDB" id="7247176at2"/>
<evidence type="ECO:0000313" key="8">
    <source>
        <dbReference type="EMBL" id="TLU71098.1"/>
    </source>
</evidence>